<dbReference type="PANTHER" id="PTHR21600">
    <property type="entry name" value="MITOCHONDRIAL RNA PSEUDOURIDINE SYNTHASE"/>
    <property type="match status" value="1"/>
</dbReference>
<dbReference type="PROSITE" id="PS01129">
    <property type="entry name" value="PSI_RLU"/>
    <property type="match status" value="1"/>
</dbReference>
<dbReference type="InterPro" id="IPR050188">
    <property type="entry name" value="RluA_PseudoU_synthase"/>
</dbReference>
<dbReference type="EMBL" id="JBBYAF010000035">
    <property type="protein sequence ID" value="MEL3973806.1"/>
    <property type="molecule type" value="Genomic_DNA"/>
</dbReference>
<evidence type="ECO:0000256" key="4">
    <source>
        <dbReference type="RuleBase" id="RU362028"/>
    </source>
</evidence>
<comment type="caution">
    <text evidence="6">The sequence shown here is derived from an EMBL/GenBank/DDBJ whole genome shotgun (WGS) entry which is preliminary data.</text>
</comment>
<organism evidence="6 7">
    <name type="scientific">Rossellomorea oryzaecorticis</name>
    <dbReference type="NCBI Taxonomy" id="1396505"/>
    <lineage>
        <taxon>Bacteria</taxon>
        <taxon>Bacillati</taxon>
        <taxon>Bacillota</taxon>
        <taxon>Bacilli</taxon>
        <taxon>Bacillales</taxon>
        <taxon>Bacillaceae</taxon>
        <taxon>Rossellomorea</taxon>
    </lineage>
</organism>
<evidence type="ECO:0000313" key="6">
    <source>
        <dbReference type="EMBL" id="MEL3973806.1"/>
    </source>
</evidence>
<gene>
    <name evidence="6" type="ORF">AAEO50_16095</name>
</gene>
<keyword evidence="4 6" id="KW-0413">Isomerase</keyword>
<feature type="domain" description="Pseudouridine synthase RsuA/RluA-like" evidence="5">
    <location>
        <begin position="91"/>
        <end position="242"/>
    </location>
</feature>
<dbReference type="CDD" id="cd02869">
    <property type="entry name" value="PseudoU_synth_RluA_like"/>
    <property type="match status" value="1"/>
</dbReference>
<dbReference type="EC" id="5.4.99.-" evidence="4"/>
<keyword evidence="7" id="KW-1185">Reference proteome</keyword>
<protein>
    <recommendedName>
        <fullName evidence="4">Pseudouridine synthase</fullName>
        <ecNumber evidence="4">5.4.99.-</ecNumber>
    </recommendedName>
</protein>
<evidence type="ECO:0000259" key="5">
    <source>
        <dbReference type="Pfam" id="PF00849"/>
    </source>
</evidence>
<accession>A0ABU9KDH1</accession>
<comment type="catalytic activity">
    <reaction evidence="1 4">
        <text>a uridine in RNA = a pseudouridine in RNA</text>
        <dbReference type="Rhea" id="RHEA:48348"/>
        <dbReference type="Rhea" id="RHEA-COMP:12068"/>
        <dbReference type="Rhea" id="RHEA-COMP:12069"/>
        <dbReference type="ChEBI" id="CHEBI:65314"/>
        <dbReference type="ChEBI" id="CHEBI:65315"/>
    </reaction>
</comment>
<dbReference type="Gene3D" id="3.30.2350.10">
    <property type="entry name" value="Pseudouridine synthase"/>
    <property type="match status" value="1"/>
</dbReference>
<evidence type="ECO:0000256" key="1">
    <source>
        <dbReference type="ARBA" id="ARBA00000073"/>
    </source>
</evidence>
<dbReference type="PROSITE" id="PS50889">
    <property type="entry name" value="S4"/>
    <property type="match status" value="1"/>
</dbReference>
<evidence type="ECO:0000256" key="3">
    <source>
        <dbReference type="PROSITE-ProRule" id="PRU00182"/>
    </source>
</evidence>
<dbReference type="PANTHER" id="PTHR21600:SF35">
    <property type="entry name" value="PSEUDOURIDINE SYNTHASE"/>
    <property type="match status" value="1"/>
</dbReference>
<dbReference type="InterPro" id="IPR006145">
    <property type="entry name" value="PsdUridine_synth_RsuA/RluA"/>
</dbReference>
<evidence type="ECO:0000313" key="7">
    <source>
        <dbReference type="Proteomes" id="UP001389717"/>
    </source>
</evidence>
<keyword evidence="3" id="KW-0694">RNA-binding</keyword>
<evidence type="ECO:0000256" key="2">
    <source>
        <dbReference type="ARBA" id="ARBA00010876"/>
    </source>
</evidence>
<name>A0ABU9KDH1_9BACI</name>
<dbReference type="GO" id="GO:0016853">
    <property type="term" value="F:isomerase activity"/>
    <property type="evidence" value="ECO:0007669"/>
    <property type="project" value="UniProtKB-KW"/>
</dbReference>
<dbReference type="SUPFAM" id="SSF55120">
    <property type="entry name" value="Pseudouridine synthase"/>
    <property type="match status" value="1"/>
</dbReference>
<dbReference type="RefSeq" id="WP_341985314.1">
    <property type="nucleotide sequence ID" value="NZ_JBBYAF010000035.1"/>
</dbReference>
<dbReference type="Pfam" id="PF00849">
    <property type="entry name" value="PseudoU_synth_2"/>
    <property type="match status" value="1"/>
</dbReference>
<reference evidence="6 7" key="1">
    <citation type="submission" date="2024-04" db="EMBL/GenBank/DDBJ databases">
        <title>Bacillus oryzaecorticis sp. nov., a moderately halophilic bacterium isolated from rice husks.</title>
        <authorList>
            <person name="Zhu H.-S."/>
        </authorList>
    </citation>
    <scope>NUCLEOTIDE SEQUENCE [LARGE SCALE GENOMIC DNA]</scope>
    <source>
        <strain evidence="6 7">ZC255</strain>
    </source>
</reference>
<comment type="function">
    <text evidence="4">Responsible for synthesis of pseudouridine from uracil.</text>
</comment>
<sequence length="308" mass="35009">MNKSYSIQWEISSEYEGILLREFLIDQKISKRTLTSVKFDGGAIFVNDTEVNVRHLLKVGDIVKINFPPETRSEQLIAEDLPLKIVYEDRDVLIVDKPWGMNTIPSNDHRTGSLANGIAGYYKQCSLASTVHIVTRLDRDTSGLVLVAKHRHVHHLFSLQQQEQGVSRTYEALSEGVMTCEQEVIEKPIGRKDTSIIEREVRNDGRYAKTAYHVLYQYPQAAHISLRPETGRTHQIRVHMASIGHPLLGDDLYGGSRQLLKRQALHCKTLSFYHPMNNERMKFESPLASDMKGVLDILGAVEKRDSLC</sequence>
<dbReference type="InterPro" id="IPR006225">
    <property type="entry name" value="PsdUridine_synth_RluC/D"/>
</dbReference>
<dbReference type="InterPro" id="IPR006224">
    <property type="entry name" value="PsdUridine_synth_RluA-like_CS"/>
</dbReference>
<comment type="similarity">
    <text evidence="2 4">Belongs to the pseudouridine synthase RluA family.</text>
</comment>
<proteinExistence type="inferred from homology"/>
<dbReference type="Proteomes" id="UP001389717">
    <property type="component" value="Unassembled WGS sequence"/>
</dbReference>
<dbReference type="NCBIfam" id="TIGR00005">
    <property type="entry name" value="rluA_subfam"/>
    <property type="match status" value="1"/>
</dbReference>
<dbReference type="InterPro" id="IPR020103">
    <property type="entry name" value="PsdUridine_synth_cat_dom_sf"/>
</dbReference>